<dbReference type="Proteomes" id="UP000290540">
    <property type="component" value="Unassembled WGS sequence"/>
</dbReference>
<keyword evidence="2" id="KW-0472">Membrane</keyword>
<dbReference type="AlphaFoldDB" id="A0A4Q2V425"/>
<dbReference type="EMBL" id="MQTW01000218">
    <property type="protein sequence ID" value="RYC81825.1"/>
    <property type="molecule type" value="Genomic_DNA"/>
</dbReference>
<evidence type="ECO:0000256" key="2">
    <source>
        <dbReference type="SAM" id="Phobius"/>
    </source>
</evidence>
<reference evidence="3 4" key="1">
    <citation type="submission" date="2016-12" db="EMBL/GenBank/DDBJ databases">
        <title>Draft genome sequence of Fusarium oxysporum causing rot on Narcissus.</title>
        <authorList>
            <person name="Armitage A.D."/>
            <person name="Taylor A."/>
            <person name="Clarkson J.P."/>
            <person name="Harrison R.J."/>
            <person name="Jackson A.C."/>
        </authorList>
    </citation>
    <scope>NUCLEOTIDE SEQUENCE [LARGE SCALE GENOMIC DNA]</scope>
    <source>
        <strain evidence="3 4">N139</strain>
    </source>
</reference>
<keyword evidence="2" id="KW-1133">Transmembrane helix</keyword>
<evidence type="ECO:0000313" key="4">
    <source>
        <dbReference type="Proteomes" id="UP000290540"/>
    </source>
</evidence>
<feature type="transmembrane region" description="Helical" evidence="2">
    <location>
        <begin position="566"/>
        <end position="586"/>
    </location>
</feature>
<keyword evidence="2" id="KW-0812">Transmembrane</keyword>
<comment type="caution">
    <text evidence="3">The sequence shown here is derived from an EMBL/GenBank/DDBJ whole genome shotgun (WGS) entry which is preliminary data.</text>
</comment>
<accession>A0A4Q2V425</accession>
<feature type="compositionally biased region" description="Polar residues" evidence="1">
    <location>
        <begin position="778"/>
        <end position="795"/>
    </location>
</feature>
<evidence type="ECO:0000256" key="1">
    <source>
        <dbReference type="SAM" id="MobiDB-lite"/>
    </source>
</evidence>
<feature type="region of interest" description="Disordered" evidence="1">
    <location>
        <begin position="758"/>
        <end position="804"/>
    </location>
</feature>
<gene>
    <name evidence="3" type="ORF">BFJ63_vAg15275</name>
</gene>
<proteinExistence type="predicted"/>
<evidence type="ECO:0000313" key="3">
    <source>
        <dbReference type="EMBL" id="RYC81825.1"/>
    </source>
</evidence>
<sequence>MSIDSRDVGGWWSAFVKGGFNWRWLDSPRLFYRPKLRYSTQGKYITFDGMGREKLHDELFDATIDPETAEYVELYVQAPANLCVLPNATWKRTVIRNVAPLFVRFANIPFSYVPEDRRYNFSSYTPEDWAAVAFMWIPSMLLLQLTMLILDYDQPAGKNSLMYVPLLYGGYRYPRLARHYSENRRELAVRREYDPSWASSTIGTYRTFRPRRLCHLIFEQQVDEEGNCQEAVVGYNLRFLAPDDNTPYVFVAYTTAQFNIHEGTNDYEMLMALALTATGEYIKSIQGAHHAPRAIWMAHSCTPIDKYLADDGTECWIDANTPQGRILQEKLMNDDTYSISDVLRGAERVIIIAGNPLRPSSKDPLKEWGERVWTLPEILLAKGDSVSVYYSLHDGGKIESVSKSMLPTLAWEDSAQSRQLIDHFTNLHLSRLELMKITVECLMSRNLKSLYAGDRTYALMGLLRIRPPIDTTDTSFQAFARLSLPQDNDRLMERLICLLPNDLSENWELMTDQYRCSLWDIEPDTQVCGVGENDSVIISGAKGALIQWDMFSPVETIQRQTMKRMVFLLIVIYSPFLFYTAIGLISAGNKTAGGILLAITLIFFMLPSPYYIWKINGGKIHASEPCFFGVEGYLPIKIIEERIFGMCLNRLQWSPYGSPLSRHIEGTPTNERHIQYSDSASGSQLLPKQAERPPIGLIIGGSEGGMKRAIACSLDLATGALYRETVFRIPTRCADRMDALGRVRLGLRRPFLESDVTLGYEKPNPHAPSRGRFEFNMHGQNVHSEHSTYGSNQQLHPRPPSPPR</sequence>
<organism evidence="3 4">
    <name type="scientific">Fusarium oxysporum f. sp. narcissi</name>
    <dbReference type="NCBI Taxonomy" id="451672"/>
    <lineage>
        <taxon>Eukaryota</taxon>
        <taxon>Fungi</taxon>
        <taxon>Dikarya</taxon>
        <taxon>Ascomycota</taxon>
        <taxon>Pezizomycotina</taxon>
        <taxon>Sordariomycetes</taxon>
        <taxon>Hypocreomycetidae</taxon>
        <taxon>Hypocreales</taxon>
        <taxon>Nectriaceae</taxon>
        <taxon>Fusarium</taxon>
        <taxon>Fusarium oxysporum species complex</taxon>
    </lineage>
</organism>
<feature type="transmembrane region" description="Helical" evidence="2">
    <location>
        <begin position="592"/>
        <end position="613"/>
    </location>
</feature>
<name>A0A4Q2V425_FUSOX</name>
<protein>
    <submittedName>
        <fullName evidence="3">Uncharacterized protein</fullName>
    </submittedName>
</protein>